<evidence type="ECO:0000313" key="3">
    <source>
        <dbReference type="Proteomes" id="UP000321201"/>
    </source>
</evidence>
<dbReference type="InParanoid" id="A0A5C7EVF3"/>
<proteinExistence type="predicted"/>
<dbReference type="InterPro" id="IPR000073">
    <property type="entry name" value="AB_hydrolase_1"/>
</dbReference>
<dbReference type="FunCoup" id="A0A5C7EVF3">
    <property type="interactions" value="407"/>
</dbReference>
<dbReference type="InterPro" id="IPR050266">
    <property type="entry name" value="AB_hydrolase_sf"/>
</dbReference>
<reference evidence="2 3" key="1">
    <citation type="submission" date="2019-08" db="EMBL/GenBank/DDBJ databases">
        <title>Pelomicrobium methylotrophicum gen. nov., sp. nov. a moderately thermophilic, facultatively anaerobic, lithoautotrophic and methylotrophic bacterium isolated from a terrestrial mud volcano.</title>
        <authorList>
            <person name="Slobodkina G.B."/>
            <person name="Merkel A.Y."/>
            <person name="Slobodkin A.I."/>
        </authorList>
    </citation>
    <scope>NUCLEOTIDE SEQUENCE [LARGE SCALE GENOMIC DNA]</scope>
    <source>
        <strain evidence="2 3">SM250</strain>
    </source>
</reference>
<dbReference type="PANTHER" id="PTHR43798">
    <property type="entry name" value="MONOACYLGLYCEROL LIPASE"/>
    <property type="match status" value="1"/>
</dbReference>
<dbReference type="GO" id="GO:0016787">
    <property type="term" value="F:hydrolase activity"/>
    <property type="evidence" value="ECO:0007669"/>
    <property type="project" value="UniProtKB-KW"/>
</dbReference>
<dbReference type="RefSeq" id="WP_147798914.1">
    <property type="nucleotide sequence ID" value="NZ_VPFL01000004.1"/>
</dbReference>
<dbReference type="OrthoDB" id="149912at2"/>
<gene>
    <name evidence="2" type="ORF">FR698_04125</name>
</gene>
<keyword evidence="3" id="KW-1185">Reference proteome</keyword>
<dbReference type="EMBL" id="VPFL01000004">
    <property type="protein sequence ID" value="TXF12833.1"/>
    <property type="molecule type" value="Genomic_DNA"/>
</dbReference>
<evidence type="ECO:0000313" key="2">
    <source>
        <dbReference type="EMBL" id="TXF12833.1"/>
    </source>
</evidence>
<feature type="domain" description="AB hydrolase-1" evidence="1">
    <location>
        <begin position="28"/>
        <end position="274"/>
    </location>
</feature>
<dbReference type="PANTHER" id="PTHR43798:SF33">
    <property type="entry name" value="HYDROLASE, PUTATIVE (AFU_ORTHOLOGUE AFUA_2G14860)-RELATED"/>
    <property type="match status" value="1"/>
</dbReference>
<sequence>MKPSRSSFLTLRGVRYHVRTWGSPQRRLLVLLHGWMDVSASFQFLVDALEEDWHCVAPDWRGFGLSGWNAEGYWFPDYLADLDALLERYSGDAPAAVVGHSMGGNIACLYAGVRPRRVSHVVSLEGFGLNPTRPEDAPSRYERWLDQVKAPMTFSEYPSMDAVAERLKKNNPRLSDDKAWFLARHWAVPTDEGRVRLRSDPKHKWVNPVLYRAEEAAACWRRIEAPVLWVLGADSSVAHWRRQQPEEFDRRSAAIRRLRVETLAGAGHLIHHDQPHALARLIEDFLRQ</sequence>
<dbReference type="Proteomes" id="UP000321201">
    <property type="component" value="Unassembled WGS sequence"/>
</dbReference>
<dbReference type="SUPFAM" id="SSF53474">
    <property type="entry name" value="alpha/beta-Hydrolases"/>
    <property type="match status" value="1"/>
</dbReference>
<dbReference type="Pfam" id="PF00561">
    <property type="entry name" value="Abhydrolase_1"/>
    <property type="match status" value="1"/>
</dbReference>
<dbReference type="InterPro" id="IPR029058">
    <property type="entry name" value="AB_hydrolase_fold"/>
</dbReference>
<dbReference type="PRINTS" id="PR00111">
    <property type="entry name" value="ABHYDROLASE"/>
</dbReference>
<dbReference type="GO" id="GO:0016020">
    <property type="term" value="C:membrane"/>
    <property type="evidence" value="ECO:0007669"/>
    <property type="project" value="TreeGrafter"/>
</dbReference>
<dbReference type="AlphaFoldDB" id="A0A5C7EVF3"/>
<dbReference type="Gene3D" id="3.40.50.1820">
    <property type="entry name" value="alpha/beta hydrolase"/>
    <property type="match status" value="1"/>
</dbReference>
<comment type="caution">
    <text evidence="2">The sequence shown here is derived from an EMBL/GenBank/DDBJ whole genome shotgun (WGS) entry which is preliminary data.</text>
</comment>
<organism evidence="2 3">
    <name type="scientific">Pelomicrobium methylotrophicum</name>
    <dbReference type="NCBI Taxonomy" id="2602750"/>
    <lineage>
        <taxon>Bacteria</taxon>
        <taxon>Pseudomonadati</taxon>
        <taxon>Pseudomonadota</taxon>
        <taxon>Hydrogenophilia</taxon>
        <taxon>Hydrogenophilia incertae sedis</taxon>
        <taxon>Pelomicrobium</taxon>
    </lineage>
</organism>
<protein>
    <submittedName>
        <fullName evidence="2">Alpha/beta hydrolase</fullName>
    </submittedName>
</protein>
<accession>A0A5C7EVF3</accession>
<keyword evidence="2" id="KW-0378">Hydrolase</keyword>
<name>A0A5C7EVF3_9PROT</name>
<evidence type="ECO:0000259" key="1">
    <source>
        <dbReference type="Pfam" id="PF00561"/>
    </source>
</evidence>